<evidence type="ECO:0000259" key="12">
    <source>
        <dbReference type="PROSITE" id="PS51686"/>
    </source>
</evidence>
<name>A0ABY6JZ38_9ARAC</name>
<dbReference type="PROSITE" id="PS51686">
    <property type="entry name" value="SAM_MT_RSMB_NOP"/>
    <property type="match status" value="1"/>
</dbReference>
<evidence type="ECO:0000256" key="1">
    <source>
        <dbReference type="ARBA" id="ARBA00004123"/>
    </source>
</evidence>
<feature type="domain" description="SAM-dependent MTase RsmB/NOP-type" evidence="12">
    <location>
        <begin position="57"/>
        <end position="415"/>
    </location>
</feature>
<evidence type="ECO:0000256" key="8">
    <source>
        <dbReference type="ARBA" id="ARBA00022884"/>
    </source>
</evidence>
<feature type="active site" description="Nucleophile" evidence="10">
    <location>
        <position position="311"/>
    </location>
</feature>
<keyword evidence="3" id="KW-0820">tRNA-binding</keyword>
<dbReference type="InterPro" id="IPR057285">
    <property type="entry name" value="Pre-PUA_NSUN2"/>
</dbReference>
<sequence>MRTNKRRGKKKPQNRDENQDRNAGDKKGYKDIVRENASFEAYYKVQKIVSEEEWDTFMSTLRNELPVAFRITGSRAEAKALLEIIQSHYFSGLLKLPDEENPVKPFPLPWYPDKLAWQMKLSRVTIRRSEHLTHLHKFLVSETESGNISRQETVSMIPPLLLGVEPHHKVLDMCASPGSKSAQIIEMLHKEEGKIPTGFLVANDVDNKRCYMLVHQAKRLHSPCIVITNHNAAQMPNLTVTSENGEPTKVLYDRILCDVPCSGDGTLRKNIDVWEKWNVGNGNNLHNLQIMLVQRGLELLAPGGRLVYSTCSLNPAEDEAVVAASLQMAKGNVSLVDAKDLLPDLRSTPGLSTWTVMSRDLQQFNKWSEVPEKLVTQIRPTMFPPEENLNLHRCLRILPHQQDTGGFFVAVLEKHTEFPSNEPLPEPPPKKRKYYWGHKEDPYIFLTEDDPTWPLIRDSYSLSPEFPHCQLLSRCKEGKARNLYYVTKSVKDLVERNADHVKIINTGVRVFSRSDAKNAKCSFRMTQEGMPTLLPYYNGPRVELPAEDMGAILTNEYPTMDMFSAETQAKMEELESGCVVIFHNTPHCQVVLCSWKGQNSLRCYVPRQERPHYLRICGLPHLIPMIPKGGKDSVAAETKEEATEETKEEMEVDDPEGEPTTEDAPLPSTD</sequence>
<keyword evidence="5 10" id="KW-0808">Transferase</keyword>
<gene>
    <name evidence="13" type="ORF">LAZ67_1005164</name>
</gene>
<dbReference type="EMBL" id="CP092863">
    <property type="protein sequence ID" value="UYV61525.1"/>
    <property type="molecule type" value="Genomic_DNA"/>
</dbReference>
<dbReference type="InterPro" id="IPR023270">
    <property type="entry name" value="RCMT_NCL1"/>
</dbReference>
<comment type="caution">
    <text evidence="10">Lacks conserved residue(s) required for the propagation of feature annotation.</text>
</comment>
<dbReference type="InterPro" id="IPR023267">
    <property type="entry name" value="RCMT"/>
</dbReference>
<feature type="compositionally biased region" description="Acidic residues" evidence="11">
    <location>
        <begin position="646"/>
        <end position="661"/>
    </location>
</feature>
<dbReference type="PRINTS" id="PR02011">
    <property type="entry name" value="RCMTNCL1"/>
</dbReference>
<dbReference type="InterPro" id="IPR057286">
    <property type="entry name" value="PUA_NSUN2"/>
</dbReference>
<evidence type="ECO:0000256" key="9">
    <source>
        <dbReference type="ARBA" id="ARBA00023242"/>
    </source>
</evidence>
<keyword evidence="14" id="KW-1185">Reference proteome</keyword>
<evidence type="ECO:0000256" key="2">
    <source>
        <dbReference type="ARBA" id="ARBA00012629"/>
    </source>
</evidence>
<evidence type="ECO:0000313" key="13">
    <source>
        <dbReference type="EMBL" id="UYV61525.1"/>
    </source>
</evidence>
<evidence type="ECO:0000313" key="14">
    <source>
        <dbReference type="Proteomes" id="UP001235939"/>
    </source>
</evidence>
<dbReference type="InterPro" id="IPR049560">
    <property type="entry name" value="MeTrfase_RsmB-F_NOP2_cat"/>
</dbReference>
<accession>A0ABY6JZ38</accession>
<keyword evidence="6 10" id="KW-0949">S-adenosyl-L-methionine</keyword>
<evidence type="ECO:0000256" key="7">
    <source>
        <dbReference type="ARBA" id="ARBA00022694"/>
    </source>
</evidence>
<evidence type="ECO:0000256" key="6">
    <source>
        <dbReference type="ARBA" id="ARBA00022691"/>
    </source>
</evidence>
<keyword evidence="9" id="KW-0539">Nucleus</keyword>
<reference evidence="13 14" key="1">
    <citation type="submission" date="2022-01" db="EMBL/GenBank/DDBJ databases">
        <title>A chromosomal length assembly of Cordylochernes scorpioides.</title>
        <authorList>
            <person name="Zeh D."/>
            <person name="Zeh J."/>
        </authorList>
    </citation>
    <scope>NUCLEOTIDE SEQUENCE [LARGE SCALE GENOMIC DNA]</scope>
    <source>
        <strain evidence="13">IN4F17</strain>
        <tissue evidence="13">Whole Body</tissue>
    </source>
</reference>
<feature type="binding site" evidence="10">
    <location>
        <position position="204"/>
    </location>
    <ligand>
        <name>S-adenosyl-L-methionine</name>
        <dbReference type="ChEBI" id="CHEBI:59789"/>
    </ligand>
</feature>
<evidence type="ECO:0000256" key="3">
    <source>
        <dbReference type="ARBA" id="ARBA00022555"/>
    </source>
</evidence>
<evidence type="ECO:0000256" key="5">
    <source>
        <dbReference type="ARBA" id="ARBA00022679"/>
    </source>
</evidence>
<dbReference type="Proteomes" id="UP001235939">
    <property type="component" value="Chromosome 01"/>
</dbReference>
<feature type="region of interest" description="Disordered" evidence="11">
    <location>
        <begin position="1"/>
        <end position="29"/>
    </location>
</feature>
<protein>
    <recommendedName>
        <fullName evidence="2">tRNA (cytosine(34)-C(5))-methyltransferase</fullName>
        <ecNumber evidence="2">2.1.1.203</ecNumber>
    </recommendedName>
</protein>
<dbReference type="Pfam" id="PF25376">
    <property type="entry name" value="Pre-PUA_NSUN2"/>
    <property type="match status" value="1"/>
</dbReference>
<dbReference type="InterPro" id="IPR001678">
    <property type="entry name" value="MeTrfase_RsmB-F_NOP2_dom"/>
</dbReference>
<keyword evidence="8 10" id="KW-0694">RNA-binding</keyword>
<dbReference type="EC" id="2.1.1.203" evidence="2"/>
<dbReference type="InterPro" id="IPR029063">
    <property type="entry name" value="SAM-dependent_MTases_sf"/>
</dbReference>
<dbReference type="Pfam" id="PF25378">
    <property type="entry name" value="PUA_NSUN2"/>
    <property type="match status" value="1"/>
</dbReference>
<organism evidence="13 14">
    <name type="scientific">Cordylochernes scorpioides</name>
    <dbReference type="NCBI Taxonomy" id="51811"/>
    <lineage>
        <taxon>Eukaryota</taxon>
        <taxon>Metazoa</taxon>
        <taxon>Ecdysozoa</taxon>
        <taxon>Arthropoda</taxon>
        <taxon>Chelicerata</taxon>
        <taxon>Arachnida</taxon>
        <taxon>Pseudoscorpiones</taxon>
        <taxon>Cheliferoidea</taxon>
        <taxon>Chernetidae</taxon>
        <taxon>Cordylochernes</taxon>
    </lineage>
</organism>
<comment type="subcellular location">
    <subcellularLocation>
        <location evidence="1">Nucleus</location>
    </subcellularLocation>
</comment>
<proteinExistence type="inferred from homology"/>
<evidence type="ECO:0000256" key="4">
    <source>
        <dbReference type="ARBA" id="ARBA00022603"/>
    </source>
</evidence>
<dbReference type="SUPFAM" id="SSF53335">
    <property type="entry name" value="S-adenosyl-L-methionine-dependent methyltransferases"/>
    <property type="match status" value="1"/>
</dbReference>
<dbReference type="Pfam" id="PF01189">
    <property type="entry name" value="Methyltr_RsmB-F"/>
    <property type="match status" value="1"/>
</dbReference>
<feature type="region of interest" description="Disordered" evidence="11">
    <location>
        <begin position="628"/>
        <end position="670"/>
    </location>
</feature>
<dbReference type="PRINTS" id="PR02008">
    <property type="entry name" value="RCMTFAMILY"/>
</dbReference>
<keyword evidence="4 10" id="KW-0489">Methyltransferase</keyword>
<dbReference type="Gene3D" id="3.40.50.150">
    <property type="entry name" value="Vaccinia Virus protein VP39"/>
    <property type="match status" value="1"/>
</dbReference>
<feature type="binding site" evidence="10">
    <location>
        <position position="258"/>
    </location>
    <ligand>
        <name>S-adenosyl-L-methionine</name>
        <dbReference type="ChEBI" id="CHEBI:59789"/>
    </ligand>
</feature>
<feature type="compositionally biased region" description="Basic residues" evidence="11">
    <location>
        <begin position="1"/>
        <end position="12"/>
    </location>
</feature>
<feature type="compositionally biased region" description="Basic and acidic residues" evidence="11">
    <location>
        <begin position="13"/>
        <end position="29"/>
    </location>
</feature>
<keyword evidence="7" id="KW-0819">tRNA processing</keyword>
<evidence type="ECO:0000256" key="10">
    <source>
        <dbReference type="PROSITE-ProRule" id="PRU01023"/>
    </source>
</evidence>
<dbReference type="PANTHER" id="PTHR22808">
    <property type="entry name" value="NCL1 YEAST -RELATED NOL1/NOP2/FMU SUN DOMAIN-CONTAINING"/>
    <property type="match status" value="1"/>
</dbReference>
<dbReference type="PANTHER" id="PTHR22808:SF1">
    <property type="entry name" value="RNA CYTOSINE-C(5)-METHYLTRANSFERASE NSUN2-RELATED"/>
    <property type="match status" value="1"/>
</dbReference>
<comment type="similarity">
    <text evidence="10">Belongs to the class I-like SAM-binding methyltransferase superfamily. RsmB/NOP family.</text>
</comment>
<evidence type="ECO:0000256" key="11">
    <source>
        <dbReference type="SAM" id="MobiDB-lite"/>
    </source>
</evidence>